<evidence type="ECO:0000256" key="3">
    <source>
        <dbReference type="ARBA" id="ARBA00022989"/>
    </source>
</evidence>
<sequence length="1259" mass="136742">MRWIKRFSIAFLLLVGLLLITVMGLVGTQTGLHFMINSAARWVPGLDIANVSGGWRDLTLKGVKYQMPGVNVSADNLHLSLRLSCLKHSHLCVNALTTEGAAVSVNTAELPPSEESPASEPLTELKTPYPISLDLLSLKNIHVKVDDIVIALDEFKTGAQWREKQLTLKPTEISNLLVALPKTPPEQSGTVENTAQKGKQKPEPEKSLGETLKALFAKPFLAELPNVPIPLDITAENIHGSQLRLTGDTGITINDLRLQASNQGQQVDMKTFSVSAPEGSLSLQGTVGLFGQWPVKLAIKGNTNLNELKGQKVDLTLNGALLQQLNLALHLSGPVVANLSAQTELAKAGLPVRLTLESKQLQWPLTGEPEYRLDGVKLRLNGKASGYDLSLRSDIKGRDIPPALLMLDAKGNEELLRLTRLRLSALQGKAEITGVVDWSKAISWNANLILDGINTAKQWPEWPAKMNGKMAVRGSLYGGSWQLQIPEIALDGDVKQNTVKAHGKASGNAAGQWNIPQFDLTFGRNRLNVQGQLTDEKWKLDGEINAPQLNGLLPGLAGVVIGNVKLRGNMKAPQIVADLNARNVRWQNELKVDSATIKGDVRSAEQIEGQLLVTVHQLKQADLIINNLMLNAKGTEKQHDLHLKIEGNPVSGQLALNGRFDRGQERWQGTINNTYFDTPVGEWRLSKAIAIDYLNLQQKVTVGTHCWLNPNAQICVPKPIEAGASGHAEVVLKRFDLAMIQPFLDKMTQLKGVFSGNANVKWTAGQVLPQAKVVLQGNGVQLHQMVEGTALPVDFETLTVNAGLTNGKANVAWLFKLAGNGQLNGNVQVADLEGRRKLSGNVDIQALSLKLIKPILGKDEKAEGDLNANLRLGGNVKNPLLFGQLKTDDLQIVSHWLPFDITQGQLAIYFDGVRSGLEGVIKTPKGQLNLNGNADWRNLNAWYAKIAANGEKLRVTVPPMVKIDVSPNLVLEATPDLLKLDGNVDIPWARITVQELPESAVGISSDEVMLDKNLQPIEKKKSSILVKSNLNIRIGDDVRLNAFGLKAQLKGALKVIQDKQGLGLNGQIDIPDGRFHAYGQDLLVRKGTIIFSGPPEQPMLNIEAIRNPDSTANKVVAGVKVTGLADKPKVEIFSEPAKSQQEALSYLLRGEGLEKSGSDNNQMTSMLIGLGVSQSGQLVGKIGETFGVSDLALDTQGVGDKSQVVVSGKITNNLQVKYGVGIFDSLATLTLRYRVMPRLYLDAVSGIDQALDLLYEFEF</sequence>
<evidence type="ECO:0000256" key="2">
    <source>
        <dbReference type="ARBA" id="ARBA00022692"/>
    </source>
</evidence>
<gene>
    <name evidence="7" type="ORF">XBP1_2990082</name>
</gene>
<dbReference type="PANTHER" id="PTHR36985:SF1">
    <property type="entry name" value="TRANSLOCATION AND ASSEMBLY MODULE SUBUNIT TAMB"/>
    <property type="match status" value="1"/>
</dbReference>
<organism evidence="7 8">
    <name type="scientific">Xenorhabdus bovienii str. puntauvense</name>
    <dbReference type="NCBI Taxonomy" id="1398201"/>
    <lineage>
        <taxon>Bacteria</taxon>
        <taxon>Pseudomonadati</taxon>
        <taxon>Pseudomonadota</taxon>
        <taxon>Gammaproteobacteria</taxon>
        <taxon>Enterobacterales</taxon>
        <taxon>Morganellaceae</taxon>
        <taxon>Xenorhabdus</taxon>
    </lineage>
</organism>
<evidence type="ECO:0000313" key="7">
    <source>
        <dbReference type="EMBL" id="CDG98298.1"/>
    </source>
</evidence>
<dbReference type="GO" id="GO:0005886">
    <property type="term" value="C:plasma membrane"/>
    <property type="evidence" value="ECO:0007669"/>
    <property type="project" value="InterPro"/>
</dbReference>
<feature type="domain" description="Translocation and assembly module TamB C-terminal" evidence="6">
    <location>
        <begin position="924"/>
        <end position="1259"/>
    </location>
</feature>
<keyword evidence="3" id="KW-1133">Transmembrane helix</keyword>
<feature type="region of interest" description="Disordered" evidence="5">
    <location>
        <begin position="182"/>
        <end position="207"/>
    </location>
</feature>
<dbReference type="PANTHER" id="PTHR36985">
    <property type="entry name" value="TRANSLOCATION AND ASSEMBLY MODULE SUBUNIT TAMB"/>
    <property type="match status" value="1"/>
</dbReference>
<evidence type="ECO:0000256" key="1">
    <source>
        <dbReference type="ARBA" id="ARBA00004167"/>
    </source>
</evidence>
<proteinExistence type="predicted"/>
<dbReference type="Proteomes" id="UP000028511">
    <property type="component" value="Unassembled WGS sequence"/>
</dbReference>
<evidence type="ECO:0000256" key="4">
    <source>
        <dbReference type="ARBA" id="ARBA00023136"/>
    </source>
</evidence>
<dbReference type="InterPro" id="IPR007452">
    <property type="entry name" value="TamB_C"/>
</dbReference>
<comment type="subcellular location">
    <subcellularLocation>
        <location evidence="1">Membrane</location>
        <topology evidence="1">Single-pass membrane protein</topology>
    </subcellularLocation>
</comment>
<protein>
    <recommendedName>
        <fullName evidence="6">Translocation and assembly module TamB C-terminal domain-containing protein</fullName>
    </recommendedName>
</protein>
<dbReference type="GO" id="GO:0097347">
    <property type="term" value="C:TAM protein secretion complex"/>
    <property type="evidence" value="ECO:0007669"/>
    <property type="project" value="TreeGrafter"/>
</dbReference>
<keyword evidence="4" id="KW-0472">Membrane</keyword>
<evidence type="ECO:0000256" key="5">
    <source>
        <dbReference type="SAM" id="MobiDB-lite"/>
    </source>
</evidence>
<accession>A0A077NIR8</accession>
<comment type="caution">
    <text evidence="7">The sequence shown here is derived from an EMBL/GenBank/DDBJ whole genome shotgun (WGS) entry which is preliminary data.</text>
</comment>
<dbReference type="Pfam" id="PF04357">
    <property type="entry name" value="TamB"/>
    <property type="match status" value="1"/>
</dbReference>
<keyword evidence="2" id="KW-0812">Transmembrane</keyword>
<reference evidence="7" key="1">
    <citation type="submission" date="2013-07" db="EMBL/GenBank/DDBJ databases">
        <title>Sub-species coevolution in mutualistic symbiosis.</title>
        <authorList>
            <person name="Murfin K."/>
            <person name="Klassen J."/>
            <person name="Lee M."/>
            <person name="Forst S."/>
            <person name="Stock P."/>
            <person name="Goodrich-Blair H."/>
        </authorList>
    </citation>
    <scope>NUCLEOTIDE SEQUENCE [LARGE SCALE GENOMIC DNA]</scope>
    <source>
        <strain evidence="7">Puntauvense</strain>
    </source>
</reference>
<name>A0A077NIR8_XENBV</name>
<dbReference type="HOGENOM" id="CLU_002338_0_1_6"/>
<dbReference type="EMBL" id="CBSW010000222">
    <property type="protein sequence ID" value="CDG98298.1"/>
    <property type="molecule type" value="Genomic_DNA"/>
</dbReference>
<evidence type="ECO:0000259" key="6">
    <source>
        <dbReference type="Pfam" id="PF04357"/>
    </source>
</evidence>
<feature type="compositionally biased region" description="Polar residues" evidence="5">
    <location>
        <begin position="185"/>
        <end position="197"/>
    </location>
</feature>
<dbReference type="GO" id="GO:0009306">
    <property type="term" value="P:protein secretion"/>
    <property type="evidence" value="ECO:0007669"/>
    <property type="project" value="InterPro"/>
</dbReference>
<dbReference type="AlphaFoldDB" id="A0A077NIR8"/>
<dbReference type="RefSeq" id="WP_038218751.1">
    <property type="nucleotide sequence ID" value="NZ_CAWLWN010000253.1"/>
</dbReference>
<evidence type="ECO:0000313" key="8">
    <source>
        <dbReference type="Proteomes" id="UP000028511"/>
    </source>
</evidence>